<protein>
    <recommendedName>
        <fullName evidence="6">Transmembrane protein</fullName>
    </recommendedName>
</protein>
<accession>A0A7J6YFN1</accession>
<evidence type="ECO:0000313" key="4">
    <source>
        <dbReference type="EMBL" id="KAF5225507.1"/>
    </source>
</evidence>
<dbReference type="Proteomes" id="UP000583944">
    <property type="component" value="Unassembled WGS sequence"/>
</dbReference>
<evidence type="ECO:0000256" key="1">
    <source>
        <dbReference type="SAM" id="MobiDB-lite"/>
    </source>
</evidence>
<keyword evidence="2" id="KW-0472">Membrane</keyword>
<gene>
    <name evidence="4" type="ORF">ECC02_001270</name>
</gene>
<organism evidence="4 5">
    <name type="scientific">Trypanosoma cruzi</name>
    <dbReference type="NCBI Taxonomy" id="5693"/>
    <lineage>
        <taxon>Eukaryota</taxon>
        <taxon>Discoba</taxon>
        <taxon>Euglenozoa</taxon>
        <taxon>Kinetoplastea</taxon>
        <taxon>Metakinetoplastina</taxon>
        <taxon>Trypanosomatida</taxon>
        <taxon>Trypanosomatidae</taxon>
        <taxon>Trypanosoma</taxon>
        <taxon>Schizotrypanum</taxon>
    </lineage>
</organism>
<evidence type="ECO:0000256" key="3">
    <source>
        <dbReference type="SAM" id="SignalP"/>
    </source>
</evidence>
<dbReference type="VEuPathDB" id="TriTrypDB:BCY84_13958"/>
<name>A0A7J6YFN1_TRYCR</name>
<evidence type="ECO:0008006" key="6">
    <source>
        <dbReference type="Google" id="ProtNLM"/>
    </source>
</evidence>
<feature type="region of interest" description="Disordered" evidence="1">
    <location>
        <begin position="282"/>
        <end position="323"/>
    </location>
</feature>
<evidence type="ECO:0000313" key="5">
    <source>
        <dbReference type="Proteomes" id="UP000583944"/>
    </source>
</evidence>
<keyword evidence="3" id="KW-0732">Signal</keyword>
<feature type="chain" id="PRO_5029573647" description="Transmembrane protein" evidence="3">
    <location>
        <begin position="20"/>
        <end position="431"/>
    </location>
</feature>
<reference evidence="4 5" key="1">
    <citation type="journal article" date="2019" name="Genome Biol. Evol.">
        <title>Nanopore Sequencing Significantly Improves Genome Assembly of the Protozoan Parasite Trypanosoma cruzi.</title>
        <authorList>
            <person name="Diaz-Viraque F."/>
            <person name="Pita S."/>
            <person name="Greif G."/>
            <person name="de Souza R.C.M."/>
            <person name="Iraola G."/>
            <person name="Robello C."/>
        </authorList>
    </citation>
    <scope>NUCLEOTIDE SEQUENCE [LARGE SCALE GENOMIC DNA]</scope>
    <source>
        <strain evidence="4 5">Berenice</strain>
    </source>
</reference>
<keyword evidence="2" id="KW-1133">Transmembrane helix</keyword>
<keyword evidence="2" id="KW-0812">Transmembrane</keyword>
<evidence type="ECO:0000256" key="2">
    <source>
        <dbReference type="SAM" id="Phobius"/>
    </source>
</evidence>
<dbReference type="VEuPathDB" id="TriTrypDB:ECC02_001270"/>
<comment type="caution">
    <text evidence="4">The sequence shown here is derived from an EMBL/GenBank/DDBJ whole genome shotgun (WGS) entry which is preliminary data.</text>
</comment>
<dbReference type="EMBL" id="JABDHM010000006">
    <property type="protein sequence ID" value="KAF5225507.1"/>
    <property type="molecule type" value="Genomic_DNA"/>
</dbReference>
<feature type="signal peptide" evidence="3">
    <location>
        <begin position="1"/>
        <end position="19"/>
    </location>
</feature>
<feature type="compositionally biased region" description="Polar residues" evidence="1">
    <location>
        <begin position="307"/>
        <end position="319"/>
    </location>
</feature>
<dbReference type="AlphaFoldDB" id="A0A7J6YFN1"/>
<sequence>MRVYGLLLLMCTLLGTTTATGRLGTKSSEFTSVAPESRGIESFRVVIYLNATACSASEEIPQTFFVAFEEDLLGGVLPEISSMCGASSASPSLSCLAVCSIHSPSQEVAFTEHFGGAGASFFQHPTIICEWKADGSVQMPMGFYPTCRKRVQDLYVMENALEVINAKKSHKKRNRYIFGRSSEVYYKMTGDARHLVAVGGDCYLTDFSAESARKMCGRVTCLEASMIVLTAVIALMVVVAVMYLCRRQLFVHFFNFGLRDGESSTSSQLIVHLPDKNESHSSTAYEAWKKSTESHTPPASRLPVSFGDSNAPPSRSPGSNEVDFTKMDKVLANASPRTEQSGGFSDRRQCLTISRTSSQSHFLTPWRYRPPRLGSNDVAVREGKKIDGLAASHQEKASPEACEVDISKEEREQLQRQRSWLREHVIGLDAI</sequence>
<proteinExistence type="predicted"/>
<feature type="transmembrane region" description="Helical" evidence="2">
    <location>
        <begin position="224"/>
        <end position="245"/>
    </location>
</feature>